<accession>A0A3R9FF45</accession>
<proteinExistence type="predicted"/>
<protein>
    <submittedName>
        <fullName evidence="1">Uncharacterized protein</fullName>
    </submittedName>
</protein>
<reference evidence="1 2" key="1">
    <citation type="submission" date="2018-12" db="EMBL/GenBank/DDBJ databases">
        <title>Genomic taxonomy of the Vibrionaceae family.</title>
        <authorList>
            <person name="Gomez-Gil B."/>
            <person name="Enciso-Ibarra K."/>
        </authorList>
    </citation>
    <scope>NUCLEOTIDE SEQUENCE [LARGE SCALE GENOMIC DNA]</scope>
    <source>
        <strain evidence="1 2">CAIM 594</strain>
    </source>
</reference>
<dbReference type="RefSeq" id="WP_125323501.1">
    <property type="nucleotide sequence ID" value="NZ_AP024889.1"/>
</dbReference>
<organism evidence="1 2">
    <name type="scientific">Vibrio pectenicida</name>
    <dbReference type="NCBI Taxonomy" id="62763"/>
    <lineage>
        <taxon>Bacteria</taxon>
        <taxon>Pseudomonadati</taxon>
        <taxon>Pseudomonadota</taxon>
        <taxon>Gammaproteobacteria</taxon>
        <taxon>Vibrionales</taxon>
        <taxon>Vibrionaceae</taxon>
        <taxon>Vibrio</taxon>
    </lineage>
</organism>
<dbReference type="EMBL" id="RSFA01000241">
    <property type="protein sequence ID" value="RSD26598.1"/>
    <property type="molecule type" value="Genomic_DNA"/>
</dbReference>
<evidence type="ECO:0000313" key="1">
    <source>
        <dbReference type="EMBL" id="RSD26598.1"/>
    </source>
</evidence>
<dbReference type="Proteomes" id="UP000269041">
    <property type="component" value="Unassembled WGS sequence"/>
</dbReference>
<dbReference type="AlphaFoldDB" id="A0A3R9FF45"/>
<name>A0A3R9FF45_9VIBR</name>
<sequence length="94" mass="9579">MKDLKLDTLSEVSGGGCFDGLINSVSRYFAAKAVSNKFNDAANNITDKLPTSAIPTDALSSVTSKLGNPGSIPNPVSDIGFSGSILGAAKGNLF</sequence>
<comment type="caution">
    <text evidence="1">The sequence shown here is derived from an EMBL/GenBank/DDBJ whole genome shotgun (WGS) entry which is preliminary data.</text>
</comment>
<keyword evidence="2" id="KW-1185">Reference proteome</keyword>
<gene>
    <name evidence="1" type="ORF">EJA03_20130</name>
</gene>
<evidence type="ECO:0000313" key="2">
    <source>
        <dbReference type="Proteomes" id="UP000269041"/>
    </source>
</evidence>